<sequence length="569" mass="65049">MPRILKKSTRASRASRRQELEDDDGDIDEGSSQPNLSKRCLRGLTYVLVVLTPTLTLLTIIWENKHILQLPMGELKVMVLGGDINSTISTTLSNAIASSTSATFTTTGTTPSTTQPHVVSYFDLQDAVYKMSQQPDELKPSIKQRRTHSAYNRATVVKTSTPWFTKRKLCQASCCVETVAISLQQDDSNIIKNRDGFDLADLMVPNKQTTGTDYIQYHASRLQTQMLPCLVPGTVITIDNHRRLWLEFFDQQRKFIKVPYVLLTTCSDGNAPDRMIAQYMADPLLLQWYGSNPKHTLQNANFQRHKSKFKAFNLGLSSVHEQENYLWPYLKLTNFTNPFQDKSKFSLATVDFEKDVYVQFGTRRPHRQQLWNVLCNNTSSTATTTTSTTTNSCRNSNTEKVPPHHIYADMSRYRFGISPPGLGYDCYRTYEMLLLGVIPIVEERNPESYQLFEGLPVIHMANLSEATSKQAFVQVIQDYLQSDAFRSTSFEAGWQRLFLRHRRRRILAATGRDQEILTDEQGNEYYQAYHYTVVNDNNYAMGGGGDEGKDNFQTVMDWVTKWEKLQQKS</sequence>
<keyword evidence="2" id="KW-1133">Transmembrane helix</keyword>
<feature type="compositionally biased region" description="Acidic residues" evidence="1">
    <location>
        <begin position="20"/>
        <end position="29"/>
    </location>
</feature>
<dbReference type="EMBL" id="CAICTM010000618">
    <property type="protein sequence ID" value="CAB9513887.1"/>
    <property type="molecule type" value="Genomic_DNA"/>
</dbReference>
<dbReference type="InterPro" id="IPR055286">
    <property type="entry name" value="RXYLT1-like"/>
</dbReference>
<protein>
    <recommendedName>
        <fullName evidence="5">Exostosin GT47 domain-containing protein</fullName>
    </recommendedName>
</protein>
<organism evidence="3 4">
    <name type="scientific">Seminavis robusta</name>
    <dbReference type="NCBI Taxonomy" id="568900"/>
    <lineage>
        <taxon>Eukaryota</taxon>
        <taxon>Sar</taxon>
        <taxon>Stramenopiles</taxon>
        <taxon>Ochrophyta</taxon>
        <taxon>Bacillariophyta</taxon>
        <taxon>Bacillariophyceae</taxon>
        <taxon>Bacillariophycidae</taxon>
        <taxon>Naviculales</taxon>
        <taxon>Naviculaceae</taxon>
        <taxon>Seminavis</taxon>
    </lineage>
</organism>
<keyword evidence="2" id="KW-0472">Membrane</keyword>
<dbReference type="AlphaFoldDB" id="A0A9N8E3M2"/>
<evidence type="ECO:0000313" key="4">
    <source>
        <dbReference type="Proteomes" id="UP001153069"/>
    </source>
</evidence>
<dbReference type="PANTHER" id="PTHR15576">
    <property type="entry name" value="RIBITOL-5-PHOSPHATE XYLOSYLTRANSFERASE 1"/>
    <property type="match status" value="1"/>
</dbReference>
<keyword evidence="2" id="KW-0812">Transmembrane</keyword>
<feature type="region of interest" description="Disordered" evidence="1">
    <location>
        <begin position="1"/>
        <end position="34"/>
    </location>
</feature>
<dbReference type="GO" id="GO:0005794">
    <property type="term" value="C:Golgi apparatus"/>
    <property type="evidence" value="ECO:0007669"/>
    <property type="project" value="TreeGrafter"/>
</dbReference>
<name>A0A9N8E3M2_9STRA</name>
<comment type="caution">
    <text evidence="3">The sequence shown here is derived from an EMBL/GenBank/DDBJ whole genome shotgun (WGS) entry which is preliminary data.</text>
</comment>
<dbReference type="GO" id="GO:0120053">
    <property type="term" value="F:ribitol beta-1,4-xylosyltransferase activity"/>
    <property type="evidence" value="ECO:0007669"/>
    <property type="project" value="InterPro"/>
</dbReference>
<evidence type="ECO:0000313" key="3">
    <source>
        <dbReference type="EMBL" id="CAB9513887.1"/>
    </source>
</evidence>
<feature type="transmembrane region" description="Helical" evidence="2">
    <location>
        <begin position="43"/>
        <end position="62"/>
    </location>
</feature>
<feature type="compositionally biased region" description="Basic residues" evidence="1">
    <location>
        <begin position="1"/>
        <end position="15"/>
    </location>
</feature>
<dbReference type="GO" id="GO:0035269">
    <property type="term" value="P:protein O-linked glycosylation via mannose"/>
    <property type="evidence" value="ECO:0007669"/>
    <property type="project" value="InterPro"/>
</dbReference>
<evidence type="ECO:0000256" key="2">
    <source>
        <dbReference type="SAM" id="Phobius"/>
    </source>
</evidence>
<accession>A0A9N8E3M2</accession>
<keyword evidence="4" id="KW-1185">Reference proteome</keyword>
<evidence type="ECO:0000256" key="1">
    <source>
        <dbReference type="SAM" id="MobiDB-lite"/>
    </source>
</evidence>
<dbReference type="PANTHER" id="PTHR15576:SF1">
    <property type="entry name" value="RIBITOL-5-PHOSPHATE XYLOSYLTRANSFERASE 1"/>
    <property type="match status" value="1"/>
</dbReference>
<evidence type="ECO:0008006" key="5">
    <source>
        <dbReference type="Google" id="ProtNLM"/>
    </source>
</evidence>
<reference evidence="3" key="1">
    <citation type="submission" date="2020-06" db="EMBL/GenBank/DDBJ databases">
        <authorList>
            <consortium name="Plant Systems Biology data submission"/>
        </authorList>
    </citation>
    <scope>NUCLEOTIDE SEQUENCE</scope>
    <source>
        <strain evidence="3">D6</strain>
    </source>
</reference>
<dbReference type="Proteomes" id="UP001153069">
    <property type="component" value="Unassembled WGS sequence"/>
</dbReference>
<gene>
    <name evidence="3" type="ORF">SEMRO_619_G176520.1</name>
</gene>
<proteinExistence type="predicted"/>